<evidence type="ECO:0000313" key="3">
    <source>
        <dbReference type="EMBL" id="BAI70145.1"/>
    </source>
</evidence>
<dbReference type="AlphaFoldDB" id="D3DJZ3"/>
<dbReference type="KEGG" id="hth:HTH_1698"/>
<dbReference type="Proteomes" id="UP000002574">
    <property type="component" value="Chromosome"/>
</dbReference>
<evidence type="ECO:0000256" key="1">
    <source>
        <dbReference type="SAM" id="Phobius"/>
    </source>
</evidence>
<protein>
    <recommendedName>
        <fullName evidence="2">Urate oxidase N-terminal domain-containing protein</fullName>
    </recommendedName>
</protein>
<dbReference type="OrthoDB" id="9787495at2"/>
<dbReference type="STRING" id="608538.HTH_1698"/>
<dbReference type="eggNOG" id="COG3748">
    <property type="taxonomic scope" value="Bacteria"/>
</dbReference>
<gene>
    <name evidence="3" type="ordered locus">HTH_1698</name>
</gene>
<keyword evidence="1" id="KW-0472">Membrane</keyword>
<feature type="transmembrane region" description="Helical" evidence="1">
    <location>
        <begin position="96"/>
        <end position="118"/>
    </location>
</feature>
<sequence>MPEVSYSGWEIFFRWVHFIAGITWIGLLYFFNLVNTPYTKLTKPEERPAHIPKLMPIALAWFRYAALVTVIVGLIIIYMKYWSAGDIVSSDSAKTILIGGILGIIMMINVWVFIWPNQKRIIEASLKGEKPDPAWGKRALLFSRINFTLSYPMLLFMGAASHYPMGWGMIIITGIITALIGLGIVLYVQR</sequence>
<keyword evidence="1" id="KW-1133">Transmembrane helix</keyword>
<keyword evidence="1" id="KW-0812">Transmembrane</keyword>
<reference evidence="3 4" key="1">
    <citation type="journal article" date="2010" name="J. Bacteriol.">
        <title>Complete genome sequence of the thermophilic, obligately chemolithoautotrophic hydrogen-oxidizing bacterium Hydrogenobacter thermophilus TK-6.</title>
        <authorList>
            <person name="Arai H."/>
            <person name="Kanbe H."/>
            <person name="Ishii M."/>
            <person name="Igarashi Y."/>
        </authorList>
    </citation>
    <scope>NUCLEOTIDE SEQUENCE [LARGE SCALE GENOMIC DNA]</scope>
    <source>
        <strain evidence="4">DSM 6534 / IAM 12695 / TK-6 [Tokyo]</strain>
    </source>
</reference>
<feature type="transmembrane region" description="Helical" evidence="1">
    <location>
        <begin position="12"/>
        <end position="34"/>
    </location>
</feature>
<evidence type="ECO:0000313" key="4">
    <source>
        <dbReference type="Proteomes" id="UP000002574"/>
    </source>
</evidence>
<feature type="transmembrane region" description="Helical" evidence="1">
    <location>
        <begin position="139"/>
        <end position="160"/>
    </location>
</feature>
<organism evidence="3 4">
    <name type="scientific">Hydrogenobacter thermophilus (strain DSM 6534 / IAM 12695 / TK-6)</name>
    <dbReference type="NCBI Taxonomy" id="608538"/>
    <lineage>
        <taxon>Bacteria</taxon>
        <taxon>Pseudomonadati</taxon>
        <taxon>Aquificota</taxon>
        <taxon>Aquificia</taxon>
        <taxon>Aquificales</taxon>
        <taxon>Aquificaceae</taxon>
        <taxon>Hydrogenobacter</taxon>
    </lineage>
</organism>
<dbReference type="InterPro" id="IPR010389">
    <property type="entry name" value="Urate_ox_N"/>
</dbReference>
<keyword evidence="4" id="KW-1185">Reference proteome</keyword>
<proteinExistence type="predicted"/>
<dbReference type="PATRIC" id="fig|608538.5.peg.1714"/>
<name>D3DJZ3_HYDTT</name>
<feature type="transmembrane region" description="Helical" evidence="1">
    <location>
        <begin position="54"/>
        <end position="76"/>
    </location>
</feature>
<feature type="transmembrane region" description="Helical" evidence="1">
    <location>
        <begin position="166"/>
        <end position="188"/>
    </location>
</feature>
<feature type="domain" description="Urate oxidase N-terminal" evidence="2">
    <location>
        <begin position="90"/>
        <end position="181"/>
    </location>
</feature>
<dbReference type="Pfam" id="PF06181">
    <property type="entry name" value="Urate_ox_N"/>
    <property type="match status" value="1"/>
</dbReference>
<evidence type="ECO:0000259" key="2">
    <source>
        <dbReference type="Pfam" id="PF06181"/>
    </source>
</evidence>
<dbReference type="KEGG" id="hte:Hydth_1683"/>
<accession>D3DJZ3</accession>
<dbReference type="EMBL" id="AP011112">
    <property type="protein sequence ID" value="BAI70145.1"/>
    <property type="molecule type" value="Genomic_DNA"/>
</dbReference>
<dbReference type="RefSeq" id="WP_012964325.1">
    <property type="nucleotide sequence ID" value="NC_013799.1"/>
</dbReference>